<keyword evidence="5" id="KW-1185">Reference proteome</keyword>
<comment type="subcellular location">
    <subcellularLocation>
        <location evidence="1">Carboxysome</location>
    </subcellularLocation>
</comment>
<proteinExistence type="predicted"/>
<evidence type="ECO:0000313" key="5">
    <source>
        <dbReference type="Proteomes" id="UP001172911"/>
    </source>
</evidence>
<protein>
    <submittedName>
        <fullName evidence="4">EutN/CcmL family microcompartment protein</fullName>
    </submittedName>
</protein>
<organism evidence="4 5">
    <name type="scientific">Desulforamulus aquiferis</name>
    <dbReference type="NCBI Taxonomy" id="1397668"/>
    <lineage>
        <taxon>Bacteria</taxon>
        <taxon>Bacillati</taxon>
        <taxon>Bacillota</taxon>
        <taxon>Clostridia</taxon>
        <taxon>Eubacteriales</taxon>
        <taxon>Peptococcaceae</taxon>
        <taxon>Desulforamulus</taxon>
    </lineage>
</organism>
<reference evidence="4" key="2">
    <citation type="submission" date="2023-03" db="EMBL/GenBank/DDBJ databases">
        <authorList>
            <person name="Zhang Z."/>
        </authorList>
    </citation>
    <scope>NUCLEOTIDE SEQUENCE</scope>
    <source>
        <strain evidence="4">DSA</strain>
    </source>
</reference>
<name>A0AAW7ZEK0_9FIRM</name>
<evidence type="ECO:0000256" key="2">
    <source>
        <dbReference type="ARBA" id="ARBA00023669"/>
    </source>
</evidence>
<dbReference type="InterPro" id="IPR036677">
    <property type="entry name" value="EutN_CcmL_sf"/>
</dbReference>
<comment type="caution">
    <text evidence="4">The sequence shown here is derived from an EMBL/GenBank/DDBJ whole genome shotgun (WGS) entry which is preliminary data.</text>
</comment>
<reference evidence="4" key="1">
    <citation type="journal article" date="2023" name="J. Hazard. Mater.">
        <title>Anaerobic biodegradation of pyrene and benzo[a]pyrene by a new sulfate-reducing Desulforamulus aquiferis strain DSA.</title>
        <authorList>
            <person name="Zhang Z."/>
            <person name="Sun J."/>
            <person name="Gong X."/>
            <person name="Wang C."/>
            <person name="Wang H."/>
        </authorList>
    </citation>
    <scope>NUCLEOTIDE SEQUENCE</scope>
    <source>
        <strain evidence="4">DSA</strain>
    </source>
</reference>
<dbReference type="RefSeq" id="WP_304542986.1">
    <property type="nucleotide sequence ID" value="NZ_JARPTC010000015.1"/>
</dbReference>
<keyword evidence="3" id="KW-1283">Bacterial microcompartment</keyword>
<dbReference type="InterPro" id="IPR004992">
    <property type="entry name" value="EutN_CcmL"/>
</dbReference>
<dbReference type="EMBL" id="JARPTC010000015">
    <property type="protein sequence ID" value="MDO7787717.1"/>
    <property type="molecule type" value="Genomic_DNA"/>
</dbReference>
<dbReference type="CDD" id="cd01614">
    <property type="entry name" value="EutN_CcmL"/>
    <property type="match status" value="1"/>
</dbReference>
<dbReference type="GO" id="GO:0031470">
    <property type="term" value="C:carboxysome"/>
    <property type="evidence" value="ECO:0007669"/>
    <property type="project" value="UniProtKB-SubCell"/>
</dbReference>
<keyword evidence="2" id="KW-1282">Carboxysome</keyword>
<evidence type="ECO:0000313" key="4">
    <source>
        <dbReference type="EMBL" id="MDO7787717.1"/>
    </source>
</evidence>
<dbReference type="PROSITE" id="PS51932">
    <property type="entry name" value="BMV"/>
    <property type="match status" value="1"/>
</dbReference>
<accession>A0AAW7ZEK0</accession>
<dbReference type="Proteomes" id="UP001172911">
    <property type="component" value="Unassembled WGS sequence"/>
</dbReference>
<dbReference type="Pfam" id="PF03319">
    <property type="entry name" value="EutN_CcmL"/>
    <property type="match status" value="1"/>
</dbReference>
<dbReference type="PANTHER" id="PTHR36539">
    <property type="entry name" value="ETHANOLAMINE UTILIZATION PROTEIN EUTN"/>
    <property type="match status" value="1"/>
</dbReference>
<dbReference type="SUPFAM" id="SSF159133">
    <property type="entry name" value="EutN/CcmL-like"/>
    <property type="match status" value="1"/>
</dbReference>
<dbReference type="AlphaFoldDB" id="A0AAW7ZEK0"/>
<dbReference type="Gene3D" id="2.40.50.220">
    <property type="entry name" value="EutN/Ccml"/>
    <property type="match status" value="1"/>
</dbReference>
<evidence type="ECO:0000256" key="1">
    <source>
        <dbReference type="ARBA" id="ARBA00023587"/>
    </source>
</evidence>
<sequence length="93" mass="10087">MKIGKVIDNVWATRKDESLVGQKFMIVQLMDESRQFKGSIIVAADYIGAGIGDKVLITQGSSARRIQGNGQSPIDALIVGIIDEENLNLDRGV</sequence>
<evidence type="ECO:0000256" key="3">
    <source>
        <dbReference type="ARBA" id="ARBA00024446"/>
    </source>
</evidence>
<gene>
    <name evidence="4" type="ORF">P6N53_10860</name>
</gene>